<dbReference type="InterPro" id="IPR002710">
    <property type="entry name" value="Dilute_dom"/>
</dbReference>
<evidence type="ECO:0000313" key="6">
    <source>
        <dbReference type="Proteomes" id="UP001146793"/>
    </source>
</evidence>
<proteinExistence type="predicted"/>
<keyword evidence="1" id="KW-0175">Coiled coil</keyword>
<evidence type="ECO:0000256" key="2">
    <source>
        <dbReference type="SAM" id="MobiDB-lite"/>
    </source>
</evidence>
<feature type="compositionally biased region" description="Basic and acidic residues" evidence="2">
    <location>
        <begin position="395"/>
        <end position="405"/>
    </location>
</feature>
<dbReference type="EMBL" id="JANTQA010000008">
    <property type="protein sequence ID" value="KAJ3451921.1"/>
    <property type="molecule type" value="Genomic_DNA"/>
</dbReference>
<evidence type="ECO:0000313" key="5">
    <source>
        <dbReference type="EMBL" id="KAJ3451921.1"/>
    </source>
</evidence>
<gene>
    <name evidence="5" type="ORF">M0812_03679</name>
</gene>
<feature type="compositionally biased region" description="Basic and acidic residues" evidence="2">
    <location>
        <begin position="242"/>
        <end position="252"/>
    </location>
</feature>
<sequence length="895" mass="105562">MFNKKKIQAQVELGIICISNLKKKNRTIFLRWKHGRENGETKKLILDKYGSAEWNEEFRFSTVFVKDLKTNKYLKKKQLAITVFFDEAKQKSLRIRSKKTEIKLLAKLNLDLSSYLNQDLNPFLNNFNLLLNEKQKNKTIPTLLLCLRINLQPKNQKQFTKNSKIQSIFKDTSILRKLEEFETIQRTTQITISSEDDFSENRSRSTGYLSEEINTSFHNKKKVEINSKNNACKVPTNLIQSESKEKEKEKEKVTKKKNHQNSNSFEMKEKRETDRKRFHKKQKLEEKERKHSLNDFVDLDMSDDEKRFTESSEAFSSEFSDFGENEKGTGKGKGNTNDNKKEKALAESSEVFSSELSGLGENENENEKGKGKRNPNEKVNENANGHNSKKKSHKENKGKNKKYQDAKLRKTTSFVVDQLFGNEQKKKIKKKSKEEMIEEQKDILKTQDKEINELTKIVKFTKLLELEKWLIERILFFSESIYSNGFPLPSCLIFKSFLHWDAFNQTPTQRHRNKKREDLLTCYTNSLNLLIKVKNNEIETLFWLVSNIIFFIRLINYHFDNFKKKNKKEKNELKIKKEMKKVKRIKNFKAQLKNILQENLRIIYQKFLDKLNPYVIIYFLEKNEKSLDQQINNTNSDNNNDTTDDIGGMDTKIDDNTDIINVEFPFNSIKNIFQKLLNYSKANYLPNEIINMLLMQLVKTIDIILAQELLNNKKYCTCGNALRIKMLISLFEEWFIELGLKENQFKFVLITQSSQILAKNKLIIANGDENYKLCKQIAPNLDFAYQLKLIQNIQQDEFDTNPISQLELKYFKKFIKLQIGGNKGKKNEESNIKNKKNDDDDEFEKTKIPIDYNYLDVSNISFNQINCINWDLVQPPYIIKQKKEFKFLLERIKKN</sequence>
<feature type="domain" description="C2 NT-type" evidence="4">
    <location>
        <begin position="1"/>
        <end position="151"/>
    </location>
</feature>
<protein>
    <submittedName>
        <fullName evidence="5">32 kDa heat shock protein</fullName>
    </submittedName>
</protein>
<dbReference type="PANTHER" id="PTHR16027">
    <property type="entry name" value="DILUTE DOMAIN-CONTAINING PROTEIN YPR089W"/>
    <property type="match status" value="1"/>
</dbReference>
<dbReference type="InterPro" id="IPR019448">
    <property type="entry name" value="NT-C2"/>
</dbReference>
<dbReference type="Proteomes" id="UP001146793">
    <property type="component" value="Unassembled WGS sequence"/>
</dbReference>
<dbReference type="PROSITE" id="PS51126">
    <property type="entry name" value="DILUTE"/>
    <property type="match status" value="1"/>
</dbReference>
<comment type="caution">
    <text evidence="5">The sequence shown here is derived from an EMBL/GenBank/DDBJ whole genome shotgun (WGS) entry which is preliminary data.</text>
</comment>
<evidence type="ECO:0000259" key="3">
    <source>
        <dbReference type="PROSITE" id="PS51126"/>
    </source>
</evidence>
<dbReference type="PROSITE" id="PS51840">
    <property type="entry name" value="C2_NT"/>
    <property type="match status" value="1"/>
</dbReference>
<feature type="region of interest" description="Disordered" evidence="2">
    <location>
        <begin position="234"/>
        <end position="405"/>
    </location>
</feature>
<dbReference type="Pfam" id="PF10358">
    <property type="entry name" value="NT-C2"/>
    <property type="match status" value="1"/>
</dbReference>
<feature type="compositionally biased region" description="Basic and acidic residues" evidence="2">
    <location>
        <begin position="283"/>
        <end position="293"/>
    </location>
</feature>
<dbReference type="Pfam" id="PF01843">
    <property type="entry name" value="DIL"/>
    <property type="match status" value="1"/>
</dbReference>
<feature type="compositionally biased region" description="Low complexity" evidence="2">
    <location>
        <begin position="311"/>
        <end position="322"/>
    </location>
</feature>
<feature type="coiled-coil region" evidence="1">
    <location>
        <begin position="430"/>
        <end position="457"/>
    </location>
</feature>
<dbReference type="AlphaFoldDB" id="A0AAV8ACB7"/>
<evidence type="ECO:0000259" key="4">
    <source>
        <dbReference type="PROSITE" id="PS51840"/>
    </source>
</evidence>
<organism evidence="5 6">
    <name type="scientific">Anaeramoeba flamelloides</name>
    <dbReference type="NCBI Taxonomy" id="1746091"/>
    <lineage>
        <taxon>Eukaryota</taxon>
        <taxon>Metamonada</taxon>
        <taxon>Anaeramoebidae</taxon>
        <taxon>Anaeramoeba</taxon>
    </lineage>
</organism>
<feature type="compositionally biased region" description="Basic and acidic residues" evidence="2">
    <location>
        <begin position="266"/>
        <end position="275"/>
    </location>
</feature>
<dbReference type="PANTHER" id="PTHR16027:SF6">
    <property type="entry name" value="DILUTE DOMAIN-CONTAINING PROTEIN"/>
    <property type="match status" value="1"/>
</dbReference>
<dbReference type="SMART" id="SM01132">
    <property type="entry name" value="DIL"/>
    <property type="match status" value="1"/>
</dbReference>
<feature type="domain" description="Dilute" evidence="3">
    <location>
        <begin position="579"/>
        <end position="817"/>
    </location>
</feature>
<evidence type="ECO:0000256" key="1">
    <source>
        <dbReference type="SAM" id="Coils"/>
    </source>
</evidence>
<reference evidence="5" key="1">
    <citation type="submission" date="2022-08" db="EMBL/GenBank/DDBJ databases">
        <title>Novel sulphate-reducing endosymbionts in the free-living metamonad Anaeramoeba.</title>
        <authorList>
            <person name="Jerlstrom-Hultqvist J."/>
            <person name="Cepicka I."/>
            <person name="Gallot-Lavallee L."/>
            <person name="Salas-Leiva D."/>
            <person name="Curtis B.A."/>
            <person name="Zahonova K."/>
            <person name="Pipaliya S."/>
            <person name="Dacks J."/>
            <person name="Roger A.J."/>
        </authorList>
    </citation>
    <scope>NUCLEOTIDE SEQUENCE</scope>
    <source>
        <strain evidence="5">Busselton2</strain>
    </source>
</reference>
<name>A0AAV8ACB7_9EUKA</name>
<keyword evidence="5" id="KW-0346">Stress response</keyword>
<feature type="compositionally biased region" description="Basic and acidic residues" evidence="2">
    <location>
        <begin position="365"/>
        <end position="380"/>
    </location>
</feature>
<dbReference type="InterPro" id="IPR052072">
    <property type="entry name" value="Vascular_dev_regulator"/>
</dbReference>
<accession>A0AAV8ACB7</accession>